<dbReference type="FunFam" id="3.30.160.60:FF:000624">
    <property type="entry name" value="zinc finger protein 697"/>
    <property type="match status" value="1"/>
</dbReference>
<feature type="domain" description="C2H2-type" evidence="12">
    <location>
        <begin position="347"/>
        <end position="374"/>
    </location>
</feature>
<dbReference type="Proteomes" id="UP000694845">
    <property type="component" value="Unplaced"/>
</dbReference>
<dbReference type="PANTHER" id="PTHR23235:SF120">
    <property type="entry name" value="KRUPPEL-LIKE FACTOR 15"/>
    <property type="match status" value="1"/>
</dbReference>
<keyword evidence="4 10" id="KW-0863">Zinc-finger</keyword>
<dbReference type="GO" id="GO:0008270">
    <property type="term" value="F:zinc ion binding"/>
    <property type="evidence" value="ECO:0007669"/>
    <property type="project" value="UniProtKB-KW"/>
</dbReference>
<feature type="domain" description="C2H2-type" evidence="12">
    <location>
        <begin position="317"/>
        <end position="346"/>
    </location>
</feature>
<dbReference type="FunFam" id="3.30.160.60:FF:002639">
    <property type="entry name" value="Kruppel-Like Factor (Zinc finger protein)"/>
    <property type="match status" value="1"/>
</dbReference>
<dbReference type="PROSITE" id="PS00028">
    <property type="entry name" value="ZINC_FINGER_C2H2_1"/>
    <property type="match status" value="3"/>
</dbReference>
<dbReference type="InterPro" id="IPR013087">
    <property type="entry name" value="Znf_C2H2_type"/>
</dbReference>
<keyword evidence="6" id="KW-0805">Transcription regulation</keyword>
<feature type="region of interest" description="Disordered" evidence="11">
    <location>
        <begin position="173"/>
        <end position="192"/>
    </location>
</feature>
<accession>A0A8B7XK72</accession>
<evidence type="ECO:0000256" key="8">
    <source>
        <dbReference type="ARBA" id="ARBA00023163"/>
    </source>
</evidence>
<evidence type="ECO:0000256" key="9">
    <source>
        <dbReference type="ARBA" id="ARBA00023242"/>
    </source>
</evidence>
<keyword evidence="8" id="KW-0804">Transcription</keyword>
<evidence type="ECO:0000256" key="1">
    <source>
        <dbReference type="ARBA" id="ARBA00004123"/>
    </source>
</evidence>
<dbReference type="InterPro" id="IPR036236">
    <property type="entry name" value="Znf_C2H2_sf"/>
</dbReference>
<evidence type="ECO:0000256" key="3">
    <source>
        <dbReference type="ARBA" id="ARBA00022737"/>
    </source>
</evidence>
<evidence type="ECO:0000256" key="2">
    <source>
        <dbReference type="ARBA" id="ARBA00022723"/>
    </source>
</evidence>
<dbReference type="SUPFAM" id="SSF57667">
    <property type="entry name" value="beta-beta-alpha zinc fingers"/>
    <property type="match status" value="2"/>
</dbReference>
<dbReference type="OrthoDB" id="4748970at2759"/>
<gene>
    <name evidence="14" type="primary">LOC110974133</name>
</gene>
<dbReference type="GO" id="GO:0000978">
    <property type="term" value="F:RNA polymerase II cis-regulatory region sequence-specific DNA binding"/>
    <property type="evidence" value="ECO:0007669"/>
    <property type="project" value="TreeGrafter"/>
</dbReference>
<evidence type="ECO:0000256" key="5">
    <source>
        <dbReference type="ARBA" id="ARBA00022833"/>
    </source>
</evidence>
<dbReference type="GeneID" id="110974133"/>
<dbReference type="PROSITE" id="PS50157">
    <property type="entry name" value="ZINC_FINGER_C2H2_2"/>
    <property type="match status" value="3"/>
</dbReference>
<dbReference type="GO" id="GO:0000981">
    <property type="term" value="F:DNA-binding transcription factor activity, RNA polymerase II-specific"/>
    <property type="evidence" value="ECO:0007669"/>
    <property type="project" value="TreeGrafter"/>
</dbReference>
<evidence type="ECO:0000259" key="12">
    <source>
        <dbReference type="PROSITE" id="PS50157"/>
    </source>
</evidence>
<dbReference type="PANTHER" id="PTHR23235">
    <property type="entry name" value="KRUEPPEL-LIKE TRANSCRIPTION FACTOR"/>
    <property type="match status" value="1"/>
</dbReference>
<keyword evidence="2" id="KW-0479">Metal-binding</keyword>
<dbReference type="AlphaFoldDB" id="A0A8B7XK72"/>
<sequence>MVDVYRTRSSLERESWTLQRLNSAGDLEEESDTNSSSSDEVSCMSDSNSSLSPSEDELFLEYLFSQGLADTDMSSTVRDALFNIRVDNKLDFDAVAEGIYPEAEPVYYPPQPTPIFPPDPLMHHSYNMVEPPKTPYNDYFKPPPYGINTDSQNGTYSQPQWQHCQGGINFATSDSQSQCGKPPVIQDVRHSHSAPTALSSFSVTTGLSVGETSVQVSTSPQNEPPSPRSLSSQRMALLPASGVRITHIPVSKPPRAADTSPTESGTVVRKPVRSRGTGKVADELKIHKCTYANCGKMYSKSSHLKAHLRRHTGEKPFVCTWEGCKWRFSRSDELARHKRSHSGVKPYQCTICEKRFSRSDHLSKHIKVHMNGVTRGMKTANNMMCSR</sequence>
<feature type="compositionally biased region" description="Polar residues" evidence="11">
    <location>
        <begin position="212"/>
        <end position="221"/>
    </location>
</feature>
<feature type="region of interest" description="Disordered" evidence="11">
    <location>
        <begin position="22"/>
        <end position="52"/>
    </location>
</feature>
<organism evidence="13 14">
    <name type="scientific">Acanthaster planci</name>
    <name type="common">Crown-of-thorns starfish</name>
    <dbReference type="NCBI Taxonomy" id="133434"/>
    <lineage>
        <taxon>Eukaryota</taxon>
        <taxon>Metazoa</taxon>
        <taxon>Echinodermata</taxon>
        <taxon>Eleutherozoa</taxon>
        <taxon>Asterozoa</taxon>
        <taxon>Asteroidea</taxon>
        <taxon>Valvatacea</taxon>
        <taxon>Valvatida</taxon>
        <taxon>Acanthasteridae</taxon>
        <taxon>Acanthaster</taxon>
    </lineage>
</organism>
<dbReference type="GO" id="GO:0005634">
    <property type="term" value="C:nucleus"/>
    <property type="evidence" value="ECO:0007669"/>
    <property type="project" value="UniProtKB-SubCell"/>
</dbReference>
<keyword evidence="3" id="KW-0677">Repeat</keyword>
<dbReference type="Gene3D" id="3.30.160.60">
    <property type="entry name" value="Classic Zinc Finger"/>
    <property type="match status" value="3"/>
</dbReference>
<feature type="region of interest" description="Disordered" evidence="11">
    <location>
        <begin position="250"/>
        <end position="274"/>
    </location>
</feature>
<dbReference type="KEGG" id="aplc:110974133"/>
<proteinExistence type="predicted"/>
<dbReference type="RefSeq" id="XP_022081204.1">
    <property type="nucleotide sequence ID" value="XM_022225512.1"/>
</dbReference>
<evidence type="ECO:0000256" key="11">
    <source>
        <dbReference type="SAM" id="MobiDB-lite"/>
    </source>
</evidence>
<keyword evidence="13" id="KW-1185">Reference proteome</keyword>
<evidence type="ECO:0000313" key="14">
    <source>
        <dbReference type="RefSeq" id="XP_022081204.1"/>
    </source>
</evidence>
<reference evidence="14" key="1">
    <citation type="submission" date="2025-08" db="UniProtKB">
        <authorList>
            <consortium name="RefSeq"/>
        </authorList>
    </citation>
    <scope>IDENTIFICATION</scope>
</reference>
<feature type="region of interest" description="Disordered" evidence="11">
    <location>
        <begin position="212"/>
        <end position="232"/>
    </location>
</feature>
<keyword evidence="7" id="KW-0238">DNA-binding</keyword>
<evidence type="ECO:0000256" key="10">
    <source>
        <dbReference type="PROSITE-ProRule" id="PRU00042"/>
    </source>
</evidence>
<dbReference type="SMART" id="SM00355">
    <property type="entry name" value="ZnF_C2H2"/>
    <property type="match status" value="3"/>
</dbReference>
<protein>
    <submittedName>
        <fullName evidence="14">Krueppel-like factor 5</fullName>
    </submittedName>
</protein>
<dbReference type="Pfam" id="PF00096">
    <property type="entry name" value="zf-C2H2"/>
    <property type="match status" value="3"/>
</dbReference>
<dbReference type="OMA" id="WEGCKWR"/>
<keyword evidence="5" id="KW-0862">Zinc</keyword>
<dbReference type="FunFam" id="3.30.160.60:FF:000018">
    <property type="entry name" value="Krueppel-like factor 15"/>
    <property type="match status" value="1"/>
</dbReference>
<evidence type="ECO:0000256" key="4">
    <source>
        <dbReference type="ARBA" id="ARBA00022771"/>
    </source>
</evidence>
<evidence type="ECO:0000256" key="6">
    <source>
        <dbReference type="ARBA" id="ARBA00023015"/>
    </source>
</evidence>
<feature type="domain" description="C2H2-type" evidence="12">
    <location>
        <begin position="287"/>
        <end position="316"/>
    </location>
</feature>
<keyword evidence="9" id="KW-0539">Nucleus</keyword>
<feature type="compositionally biased region" description="Low complexity" evidence="11">
    <location>
        <begin position="33"/>
        <end position="52"/>
    </location>
</feature>
<evidence type="ECO:0000313" key="13">
    <source>
        <dbReference type="Proteomes" id="UP000694845"/>
    </source>
</evidence>
<name>A0A8B7XK72_ACAPL</name>
<comment type="subcellular location">
    <subcellularLocation>
        <location evidence="1">Nucleus</location>
    </subcellularLocation>
</comment>
<evidence type="ECO:0000256" key="7">
    <source>
        <dbReference type="ARBA" id="ARBA00023125"/>
    </source>
</evidence>